<evidence type="ECO:0000313" key="1">
    <source>
        <dbReference type="EMBL" id="MFB6489944.1"/>
    </source>
</evidence>
<protein>
    <submittedName>
        <fullName evidence="1">Uncharacterized protein</fullName>
    </submittedName>
</protein>
<proteinExistence type="predicted"/>
<sequence>MEVHYDKLKRFAEGAQGYILNERGNEVELVFYTPSLGEAAGVGSGGEGRQIVLRGVKEGDYVRFTYAAVKEGEALRPLDLRDLELWINYIESFY</sequence>
<dbReference type="Proteomes" id="UP000033636">
    <property type="component" value="Unassembled WGS sequence"/>
</dbReference>
<gene>
    <name evidence="1" type="ORF">TU35_001650</name>
</gene>
<accession>A0ACC6UYR3</accession>
<dbReference type="EMBL" id="JZWT02000003">
    <property type="protein sequence ID" value="MFB6489944.1"/>
    <property type="molecule type" value="Genomic_DNA"/>
</dbReference>
<comment type="caution">
    <text evidence="1">The sequence shown here is derived from an EMBL/GenBank/DDBJ whole genome shotgun (WGS) entry which is preliminary data.</text>
</comment>
<reference evidence="1" key="1">
    <citation type="submission" date="2024-07" db="EMBL/GenBank/DDBJ databases">
        <title>Metagenome and Metagenome-Assembled Genomes of Archaea from a hot spring from the geothermal field of Los Azufres, Mexico.</title>
        <authorList>
            <person name="Marin-Paredes R."/>
            <person name="Martinez-Romero E."/>
            <person name="Servin-Garciduenas L.E."/>
        </authorList>
    </citation>
    <scope>NUCLEOTIDE SEQUENCE</scope>
</reference>
<name>A0ACC6UYR3_9CREN</name>
<organism evidence="1 2">
    <name type="scientific">Thermoproteus sp. AZ2</name>
    <dbReference type="NCBI Taxonomy" id="1609232"/>
    <lineage>
        <taxon>Archaea</taxon>
        <taxon>Thermoproteota</taxon>
        <taxon>Thermoprotei</taxon>
        <taxon>Thermoproteales</taxon>
        <taxon>Thermoproteaceae</taxon>
        <taxon>Thermoproteus</taxon>
    </lineage>
</organism>
<evidence type="ECO:0000313" key="2">
    <source>
        <dbReference type="Proteomes" id="UP000033636"/>
    </source>
</evidence>